<dbReference type="FunCoup" id="A0A1J7J394">
    <property type="interactions" value="509"/>
</dbReference>
<dbReference type="EMBL" id="KV875093">
    <property type="protein sequence ID" value="OIW34567.1"/>
    <property type="molecule type" value="Genomic_DNA"/>
</dbReference>
<dbReference type="UniPathway" id="UPA00251">
    <property type="reaction ID" value="UER00324"/>
</dbReference>
<evidence type="ECO:0000256" key="7">
    <source>
        <dbReference type="ARBA" id="ARBA00023002"/>
    </source>
</evidence>
<dbReference type="SUPFAM" id="SSF51905">
    <property type="entry name" value="FAD/NAD(P)-binding domain"/>
    <property type="match status" value="1"/>
</dbReference>
<keyword evidence="7 11" id="KW-0560">Oxidoreductase</keyword>
<dbReference type="SUPFAM" id="SSF54373">
    <property type="entry name" value="FAD-linked reductases, C-terminal domain"/>
    <property type="match status" value="1"/>
</dbReference>
<dbReference type="InParanoid" id="A0A1J7J394"/>
<dbReference type="GO" id="GO:0006782">
    <property type="term" value="P:protoporphyrinogen IX biosynthetic process"/>
    <property type="evidence" value="ECO:0007669"/>
    <property type="project" value="UniProtKB-UniRule"/>
</dbReference>
<evidence type="ECO:0000256" key="1">
    <source>
        <dbReference type="ARBA" id="ARBA00002600"/>
    </source>
</evidence>
<feature type="domain" description="Amine oxidase" evidence="13">
    <location>
        <begin position="84"/>
        <end position="621"/>
    </location>
</feature>
<comment type="function">
    <text evidence="1 11">Catalyzes the 6-electron oxidation of protoporphyrinogen-IX to form protoporphyrin-IX.</text>
</comment>
<evidence type="ECO:0000256" key="2">
    <source>
        <dbReference type="ARBA" id="ARBA00005073"/>
    </source>
</evidence>
<dbReference type="Pfam" id="PF01593">
    <property type="entry name" value="Amino_oxidase"/>
    <property type="match status" value="1"/>
</dbReference>
<comment type="subcellular location">
    <subcellularLocation>
        <location evidence="11">Mitochondrion inner membrane</location>
    </subcellularLocation>
</comment>
<evidence type="ECO:0000256" key="6">
    <source>
        <dbReference type="ARBA" id="ARBA00022827"/>
    </source>
</evidence>
<evidence type="ECO:0000256" key="4">
    <source>
        <dbReference type="ARBA" id="ARBA00012867"/>
    </source>
</evidence>
<dbReference type="STRING" id="1408157.A0A1J7J394"/>
<comment type="similarity">
    <text evidence="3 11">Belongs to the protoporphyrinogen/coproporphyrinogen oxidase family. Protoporphyrinogen oxidase subfamily.</text>
</comment>
<dbReference type="InterPro" id="IPR036188">
    <property type="entry name" value="FAD/NAD-bd_sf"/>
</dbReference>
<evidence type="ECO:0000256" key="8">
    <source>
        <dbReference type="ARBA" id="ARBA00023133"/>
    </source>
</evidence>
<evidence type="ECO:0000256" key="5">
    <source>
        <dbReference type="ARBA" id="ARBA00022630"/>
    </source>
</evidence>
<keyword evidence="8 11" id="KW-0350">Heme biosynthesis</keyword>
<dbReference type="NCBIfam" id="TIGR00562">
    <property type="entry name" value="proto_IX_ox"/>
    <property type="match status" value="1"/>
</dbReference>
<evidence type="ECO:0000256" key="12">
    <source>
        <dbReference type="SAM" id="MobiDB-lite"/>
    </source>
</evidence>
<evidence type="ECO:0000256" key="11">
    <source>
        <dbReference type="RuleBase" id="RU367069"/>
    </source>
</evidence>
<organism evidence="14 15">
    <name type="scientific">Coniochaeta ligniaria NRRL 30616</name>
    <dbReference type="NCBI Taxonomy" id="1408157"/>
    <lineage>
        <taxon>Eukaryota</taxon>
        <taxon>Fungi</taxon>
        <taxon>Dikarya</taxon>
        <taxon>Ascomycota</taxon>
        <taxon>Pezizomycotina</taxon>
        <taxon>Sordariomycetes</taxon>
        <taxon>Sordariomycetidae</taxon>
        <taxon>Coniochaetales</taxon>
        <taxon>Coniochaetaceae</taxon>
        <taxon>Coniochaeta</taxon>
    </lineage>
</organism>
<feature type="region of interest" description="Disordered" evidence="12">
    <location>
        <begin position="22"/>
        <end position="68"/>
    </location>
</feature>
<evidence type="ECO:0000313" key="15">
    <source>
        <dbReference type="Proteomes" id="UP000182658"/>
    </source>
</evidence>
<proteinExistence type="inferred from homology"/>
<dbReference type="InterPro" id="IPR050464">
    <property type="entry name" value="Zeta_carotene_desat/Oxidored"/>
</dbReference>
<gene>
    <name evidence="14" type="ORF">CONLIGDRAFT_675534</name>
</gene>
<evidence type="ECO:0000256" key="9">
    <source>
        <dbReference type="ARBA" id="ARBA00023244"/>
    </source>
</evidence>
<feature type="compositionally biased region" description="Basic and acidic residues" evidence="12">
    <location>
        <begin position="40"/>
        <end position="64"/>
    </location>
</feature>
<evidence type="ECO:0000256" key="10">
    <source>
        <dbReference type="ARBA" id="ARBA00047554"/>
    </source>
</evidence>
<keyword evidence="5 11" id="KW-0285">Flavoprotein</keyword>
<dbReference type="GO" id="GO:0005743">
    <property type="term" value="C:mitochondrial inner membrane"/>
    <property type="evidence" value="ECO:0007669"/>
    <property type="project" value="UniProtKB-SubCell"/>
</dbReference>
<protein>
    <recommendedName>
        <fullName evidence="4 11">Protoporphyrinogen oxidase</fullName>
        <ecNumber evidence="4 11">1.3.3.4</ecNumber>
    </recommendedName>
</protein>
<dbReference type="EC" id="1.3.3.4" evidence="4 11"/>
<accession>A0A1J7J394</accession>
<dbReference type="InterPro" id="IPR004572">
    <property type="entry name" value="Protoporphyrinogen_oxidase"/>
</dbReference>
<sequence>MVLQSSHGARVALSAVRVCTPRHQPCRTPSTTRRLTTTRRPRDARPRDARPLAVEQRHSSDSRRSYATVGTKRPKDIAVLGGGLTGLSTAWYLTKFMPEAKVTIYEGSGRMGGWIDSETVEVTGADGTKGTVVFERGARLVQPKTGVQNWDDIAFFELREEWLLTVCVEEQMSDVKPDGDPWKGFEAYDRYFYYPDHLVCLPAIPGASDPVGMLLGLAQLAVSSLREPLYEGAHSFLWNMLRSTGNRPPIDDVSIGEEFLRRGGRREPVDNMLSAMCHGIYGGDVWKLSAESSIFGAAFMNQRLRWPYSSVWEAWKKTRIPVLIQDNDLLRQVANNRQVVRWLEYSKVIKSFNFGQGFSALTDGLVAKLKAKPNVKFVNEKVDRVRHSAAGRMEVTTAKRTRPHDKVISSLYSKTLASLAPRNSLPSLAKSTAVTIRLVNLWSPTPNLNHKTKGFGYLLPGTVPAEQNPHAALGVIFDSDRTPYHPSNRLPPSAPARHHLPCRGDTVPGTKLTVMLGGHHWDDIPPHFLPDAATDDAAAVAAAKETVRIQMGIDPSHWQAAGTKLCVDCIPQHLVGHAKRMEAADRELRAAFKGKLAVVGGSYTAQGVVGSIRAARDVAYQVSDGFRGTTEVKRGSAGLETFREPTKDGAEVSWTVGDTGLARFVGGTAKNWYTARVSYIKKFRTPAEGPRRVRSES</sequence>
<comment type="pathway">
    <text evidence="2 11">Porphyrin-containing compound metabolism; protoporphyrin-IX biosynthesis; protoporphyrin-IX from protoporphyrinogen-IX: step 1/1.</text>
</comment>
<dbReference type="Gene3D" id="3.50.50.60">
    <property type="entry name" value="FAD/NAD(P)-binding domain"/>
    <property type="match status" value="1"/>
</dbReference>
<reference evidence="14 15" key="1">
    <citation type="submission" date="2016-10" db="EMBL/GenBank/DDBJ databases">
        <title>Draft genome sequence of Coniochaeta ligniaria NRRL30616, a lignocellulolytic fungus for bioabatement of inhibitors in plant biomass hydrolysates.</title>
        <authorList>
            <consortium name="DOE Joint Genome Institute"/>
            <person name="Jimenez D.J."/>
            <person name="Hector R.E."/>
            <person name="Riley R."/>
            <person name="Sun H."/>
            <person name="Grigoriev I.V."/>
            <person name="Van Elsas J.D."/>
            <person name="Nichols N.N."/>
        </authorList>
    </citation>
    <scope>NUCLEOTIDE SEQUENCE [LARGE SCALE GENOMIC DNA]</scope>
    <source>
        <strain evidence="14 15">NRRL 30616</strain>
    </source>
</reference>
<dbReference type="InterPro" id="IPR002937">
    <property type="entry name" value="Amino_oxidase"/>
</dbReference>
<name>A0A1J7J394_9PEZI</name>
<dbReference type="PANTHER" id="PTHR42923:SF3">
    <property type="entry name" value="PROTOPORPHYRINOGEN OXIDASE"/>
    <property type="match status" value="1"/>
</dbReference>
<evidence type="ECO:0000313" key="14">
    <source>
        <dbReference type="EMBL" id="OIW34567.1"/>
    </source>
</evidence>
<keyword evidence="9 11" id="KW-0627">Porphyrin biosynthesis</keyword>
<dbReference type="GO" id="GO:0004729">
    <property type="term" value="F:oxygen-dependent protoporphyrinogen oxidase activity"/>
    <property type="evidence" value="ECO:0007669"/>
    <property type="project" value="UniProtKB-UniRule"/>
</dbReference>
<comment type="cofactor">
    <cofactor evidence="11">
        <name>FAD</name>
        <dbReference type="ChEBI" id="CHEBI:57692"/>
    </cofactor>
    <text evidence="11">Binds 1 FAD per subunit.</text>
</comment>
<keyword evidence="15" id="KW-1185">Reference proteome</keyword>
<evidence type="ECO:0000256" key="3">
    <source>
        <dbReference type="ARBA" id="ARBA00010551"/>
    </source>
</evidence>
<evidence type="ECO:0000259" key="13">
    <source>
        <dbReference type="Pfam" id="PF01593"/>
    </source>
</evidence>
<dbReference type="PANTHER" id="PTHR42923">
    <property type="entry name" value="PROTOPORPHYRINOGEN OXIDASE"/>
    <property type="match status" value="1"/>
</dbReference>
<dbReference type="Proteomes" id="UP000182658">
    <property type="component" value="Unassembled WGS sequence"/>
</dbReference>
<dbReference type="AlphaFoldDB" id="A0A1J7J394"/>
<keyword evidence="6 11" id="KW-0274">FAD</keyword>
<dbReference type="OrthoDB" id="438553at2759"/>
<comment type="catalytic activity">
    <reaction evidence="10 11">
        <text>protoporphyrinogen IX + 3 O2 = protoporphyrin IX + 3 H2O2</text>
        <dbReference type="Rhea" id="RHEA:25576"/>
        <dbReference type="ChEBI" id="CHEBI:15379"/>
        <dbReference type="ChEBI" id="CHEBI:16240"/>
        <dbReference type="ChEBI" id="CHEBI:57306"/>
        <dbReference type="ChEBI" id="CHEBI:57307"/>
        <dbReference type="EC" id="1.3.3.4"/>
    </reaction>
</comment>